<keyword evidence="2" id="KW-1185">Reference proteome</keyword>
<gene>
    <name evidence="1" type="ORF">ESP62_008615</name>
</gene>
<dbReference type="OrthoDB" id="8441777at2"/>
<dbReference type="EMBL" id="SDPP02000002">
    <property type="protein sequence ID" value="KAA1378808.1"/>
    <property type="molecule type" value="Genomic_DNA"/>
</dbReference>
<dbReference type="InterPro" id="IPR046561">
    <property type="entry name" value="DUF6716"/>
</dbReference>
<protein>
    <submittedName>
        <fullName evidence="1">Uncharacterized protein</fullName>
    </submittedName>
</protein>
<accession>A0A641ANF7</accession>
<sequence length="404" mass="43918">MRDELQRRGFSSRVVVPDTRSALSPQQVRDAGFARVDRLPWDELVGACLSSDVVVSSLAGPSTHRLSRAVATALDARGTGPGPGPVLVSGWVGIIIEKITAGYLDRSGTDVVAVNSTGDLEHFVSTGSTLGIPTDNLVLSGLPFLSADPLPARGGPVTTVLYADQPTVPASAAERSYVYRRLVEHARLHPDREVLLKPRHRPGEDTFHRMSHHPVDLLPAGELPANFRIVHTPITELLPRVDLLVTMSSTACLEALDHGTRVALVLDLGVHERHGNHVFVDSGLLRTFDQIDTGDLGEPSPRFVESWFGRRHSPAPVVIADRVEALLASGHRPARDVWRSAYFRSAVDLHDPPVEHGPRWMTRAWARRIEAHGALWGTVAYGATVLLPPAVVIPVRRLAASRRG</sequence>
<comment type="caution">
    <text evidence="1">The sequence shown here is derived from an EMBL/GenBank/DDBJ whole genome shotgun (WGS) entry which is preliminary data.</text>
</comment>
<evidence type="ECO:0000313" key="1">
    <source>
        <dbReference type="EMBL" id="KAA1378808.1"/>
    </source>
</evidence>
<dbReference type="Proteomes" id="UP001515100">
    <property type="component" value="Unassembled WGS sequence"/>
</dbReference>
<dbReference type="AlphaFoldDB" id="A0A641ANF7"/>
<proteinExistence type="predicted"/>
<evidence type="ECO:0000313" key="2">
    <source>
        <dbReference type="Proteomes" id="UP001515100"/>
    </source>
</evidence>
<reference evidence="1" key="1">
    <citation type="submission" date="2019-09" db="EMBL/GenBank/DDBJ databases">
        <authorList>
            <person name="Li J."/>
        </authorList>
    </citation>
    <scope>NUCLEOTIDE SEQUENCE [LARGE SCALE GENOMIC DNA]</scope>
    <source>
        <strain evidence="1">NRBC 14897</strain>
    </source>
</reference>
<dbReference type="Pfam" id="PF20471">
    <property type="entry name" value="DUF6716"/>
    <property type="match status" value="1"/>
</dbReference>
<name>A0A641ANF7_9ACTN</name>
<organism evidence="1 2">
    <name type="scientific">Aeromicrobium fastidiosum</name>
    <dbReference type="NCBI Taxonomy" id="52699"/>
    <lineage>
        <taxon>Bacteria</taxon>
        <taxon>Bacillati</taxon>
        <taxon>Actinomycetota</taxon>
        <taxon>Actinomycetes</taxon>
        <taxon>Propionibacteriales</taxon>
        <taxon>Nocardioidaceae</taxon>
        <taxon>Aeromicrobium</taxon>
    </lineage>
</organism>